<keyword evidence="3 6" id="KW-0597">Phosphoprotein</keyword>
<dbReference type="GO" id="GO:0005737">
    <property type="term" value="C:cytoplasm"/>
    <property type="evidence" value="ECO:0007669"/>
    <property type="project" value="InterPro"/>
</dbReference>
<dbReference type="Proteomes" id="UP000178943">
    <property type="component" value="Unassembled WGS sequence"/>
</dbReference>
<gene>
    <name evidence="11" type="ORF">A2Y62_12270</name>
</gene>
<evidence type="ECO:0000259" key="9">
    <source>
        <dbReference type="PROSITE" id="PS50851"/>
    </source>
</evidence>
<evidence type="ECO:0000256" key="7">
    <source>
        <dbReference type="SAM" id="Coils"/>
    </source>
</evidence>
<dbReference type="PROSITE" id="PS50894">
    <property type="entry name" value="HPT"/>
    <property type="match status" value="1"/>
</dbReference>
<comment type="catalytic activity">
    <reaction evidence="1">
        <text>ATP + protein L-histidine = ADP + protein N-phospho-L-histidine.</text>
        <dbReference type="EC" id="2.7.13.3"/>
    </reaction>
</comment>
<dbReference type="InterPro" id="IPR004105">
    <property type="entry name" value="CheA-like_dim"/>
</dbReference>
<accession>A0A1F5VDK8</accession>
<dbReference type="Pfam" id="PF02895">
    <property type="entry name" value="H-kinase_dim"/>
    <property type="match status" value="1"/>
</dbReference>
<dbReference type="Gene3D" id="1.10.287.560">
    <property type="entry name" value="Histidine kinase CheA-like, homodimeric domain"/>
    <property type="match status" value="1"/>
</dbReference>
<evidence type="ECO:0000256" key="4">
    <source>
        <dbReference type="ARBA" id="ARBA00022679"/>
    </source>
</evidence>
<dbReference type="InterPro" id="IPR037006">
    <property type="entry name" value="CheA-like_homodim_sf"/>
</dbReference>
<proteinExistence type="predicted"/>
<dbReference type="SMART" id="SM00260">
    <property type="entry name" value="CheW"/>
    <property type="match status" value="1"/>
</dbReference>
<dbReference type="PANTHER" id="PTHR43395">
    <property type="entry name" value="SENSOR HISTIDINE KINASE CHEA"/>
    <property type="match status" value="1"/>
</dbReference>
<feature type="domain" description="Histidine kinase" evidence="8">
    <location>
        <begin position="290"/>
        <end position="536"/>
    </location>
</feature>
<organism evidence="11 12">
    <name type="scientific">Candidatus Fischerbacteria bacterium RBG_13_37_8</name>
    <dbReference type="NCBI Taxonomy" id="1817863"/>
    <lineage>
        <taxon>Bacteria</taxon>
        <taxon>Candidatus Fischeribacteriota</taxon>
    </lineage>
</organism>
<dbReference type="InterPro" id="IPR005467">
    <property type="entry name" value="His_kinase_dom"/>
</dbReference>
<dbReference type="SMART" id="SM01231">
    <property type="entry name" value="H-kinase_dim"/>
    <property type="match status" value="1"/>
</dbReference>
<protein>
    <recommendedName>
        <fullName evidence="2">histidine kinase</fullName>
        <ecNumber evidence="2">2.7.13.3</ecNumber>
    </recommendedName>
</protein>
<dbReference type="STRING" id="1817863.A2Y62_12270"/>
<reference evidence="11 12" key="1">
    <citation type="journal article" date="2016" name="Nat. Commun.">
        <title>Thousands of microbial genomes shed light on interconnected biogeochemical processes in an aquifer system.</title>
        <authorList>
            <person name="Anantharaman K."/>
            <person name="Brown C.T."/>
            <person name="Hug L.A."/>
            <person name="Sharon I."/>
            <person name="Castelle C.J."/>
            <person name="Probst A.J."/>
            <person name="Thomas B.C."/>
            <person name="Singh A."/>
            <person name="Wilkins M.J."/>
            <person name="Karaoz U."/>
            <person name="Brodie E.L."/>
            <person name="Williams K.H."/>
            <person name="Hubbard S.S."/>
            <person name="Banfield J.F."/>
        </authorList>
    </citation>
    <scope>NUCLEOTIDE SEQUENCE [LARGE SCALE GENOMIC DNA]</scope>
</reference>
<comment type="caution">
    <text evidence="11">The sequence shown here is derived from an EMBL/GenBank/DDBJ whole genome shotgun (WGS) entry which is preliminary data.</text>
</comment>
<feature type="modified residue" description="Phosphohistidine" evidence="6">
    <location>
        <position position="52"/>
    </location>
</feature>
<evidence type="ECO:0000256" key="3">
    <source>
        <dbReference type="ARBA" id="ARBA00022553"/>
    </source>
</evidence>
<feature type="domain" description="HPt" evidence="10">
    <location>
        <begin position="1"/>
        <end position="109"/>
    </location>
</feature>
<dbReference type="EMBL" id="MFGW01000195">
    <property type="protein sequence ID" value="OGF61460.1"/>
    <property type="molecule type" value="Genomic_DNA"/>
</dbReference>
<dbReference type="InterPro" id="IPR008207">
    <property type="entry name" value="Sig_transdc_His_kin_Hpt_dom"/>
</dbReference>
<dbReference type="CDD" id="cd00731">
    <property type="entry name" value="CheA_reg"/>
    <property type="match status" value="1"/>
</dbReference>
<dbReference type="Gene3D" id="2.30.30.40">
    <property type="entry name" value="SH3 Domains"/>
    <property type="match status" value="1"/>
</dbReference>
<dbReference type="SUPFAM" id="SSF47226">
    <property type="entry name" value="Histidine-containing phosphotransfer domain, HPT domain"/>
    <property type="match status" value="1"/>
</dbReference>
<evidence type="ECO:0000256" key="2">
    <source>
        <dbReference type="ARBA" id="ARBA00012438"/>
    </source>
</evidence>
<dbReference type="Pfam" id="PF02518">
    <property type="entry name" value="HATPase_c"/>
    <property type="match status" value="1"/>
</dbReference>
<dbReference type="InterPro" id="IPR036890">
    <property type="entry name" value="HATPase_C_sf"/>
</dbReference>
<feature type="coiled-coil region" evidence="7">
    <location>
        <begin position="2"/>
        <end position="40"/>
    </location>
</feature>
<dbReference type="InterPro" id="IPR036641">
    <property type="entry name" value="HPT_dom_sf"/>
</dbReference>
<dbReference type="Pfam" id="PF01584">
    <property type="entry name" value="CheW"/>
    <property type="match status" value="1"/>
</dbReference>
<keyword evidence="4" id="KW-0808">Transferase</keyword>
<dbReference type="PROSITE" id="PS50109">
    <property type="entry name" value="HIS_KIN"/>
    <property type="match status" value="1"/>
</dbReference>
<dbReference type="GO" id="GO:0006935">
    <property type="term" value="P:chemotaxis"/>
    <property type="evidence" value="ECO:0007669"/>
    <property type="project" value="InterPro"/>
</dbReference>
<name>A0A1F5VDK8_9BACT</name>
<keyword evidence="7" id="KW-0175">Coiled coil</keyword>
<dbReference type="SMART" id="SM00073">
    <property type="entry name" value="HPT"/>
    <property type="match status" value="1"/>
</dbReference>
<evidence type="ECO:0000313" key="12">
    <source>
        <dbReference type="Proteomes" id="UP000178943"/>
    </source>
</evidence>
<sequence>MKRDKEQLIKDFIGEAEELLEELSIDLKELEKDVKENKVKPGLINKLFREYHSIKGLSSMLEFDKISIFTHELENMLDKMRLGKVPIVPSIVDILYESLDTLQKLLVEIQTGEDLVDISHVRDRIINAQQASDKVESDDFYSYLNLDEQTIKSFTEYEEHRLKENIKSEKNIFCVKLILDMANFDQDLRIINEKLSEHSEIISTLPSYDQSIGFDKMVFRLIVGTSEEKEKIEASVESTNYEISNIKKQKREEASVVQVPFTPVVEKEDFAEEEESLMRGVSQFVRVDIQKLDEVMNILGDLVIIKSILHNLSLETKELPEAIQIASRLQKVAIDFDKRLNELQRSLIQIRLVPIGQIYNKLSRMVRRLAKTANKEIELQFYGGDTELDKMMIEQIFDPLIHLIRNCIDHGIESAEERKKSNKTPSGLISINAYQRGNNVAIEVSDDGKGLDIAKIKQLAVEKKFVQPHQDISLKEAYELIFMPGFSTSDSVTEISGRGVGLDVVKKNISLLNGAINVSSKSNQGTTFEITLPITLAIIQSLIVKVNHSKFAIPMSSVTETIKASYTDIKTIDKREVIVIRDLTIPLVRVNEIFKLNGTKENPEDNGCFVIIVKIAEQSIGIIADELLGQQQVVIKSLGDKFKDLIGIAGATEIGEEHPILILDPAGLAMLATSGRLRLVRK</sequence>
<evidence type="ECO:0000259" key="8">
    <source>
        <dbReference type="PROSITE" id="PS50109"/>
    </source>
</evidence>
<dbReference type="PROSITE" id="PS50851">
    <property type="entry name" value="CHEW"/>
    <property type="match status" value="1"/>
</dbReference>
<evidence type="ECO:0000256" key="1">
    <source>
        <dbReference type="ARBA" id="ARBA00000085"/>
    </source>
</evidence>
<dbReference type="InterPro" id="IPR002545">
    <property type="entry name" value="CheW-lke_dom"/>
</dbReference>
<feature type="domain" description="CheW-like" evidence="9">
    <location>
        <begin position="538"/>
        <end position="674"/>
    </location>
</feature>
<dbReference type="SUPFAM" id="SSF55874">
    <property type="entry name" value="ATPase domain of HSP90 chaperone/DNA topoisomerase II/histidine kinase"/>
    <property type="match status" value="1"/>
</dbReference>
<dbReference type="InterPro" id="IPR036097">
    <property type="entry name" value="HisK_dim/P_sf"/>
</dbReference>
<dbReference type="GO" id="GO:0000155">
    <property type="term" value="F:phosphorelay sensor kinase activity"/>
    <property type="evidence" value="ECO:0007669"/>
    <property type="project" value="InterPro"/>
</dbReference>
<keyword evidence="5" id="KW-0418">Kinase</keyword>
<evidence type="ECO:0000259" key="10">
    <source>
        <dbReference type="PROSITE" id="PS50894"/>
    </source>
</evidence>
<dbReference type="Pfam" id="PF01627">
    <property type="entry name" value="Hpt"/>
    <property type="match status" value="1"/>
</dbReference>
<dbReference type="PANTHER" id="PTHR43395:SF1">
    <property type="entry name" value="CHEMOTAXIS PROTEIN CHEA"/>
    <property type="match status" value="1"/>
</dbReference>
<evidence type="ECO:0000313" key="11">
    <source>
        <dbReference type="EMBL" id="OGF61460.1"/>
    </source>
</evidence>
<dbReference type="Gene3D" id="3.30.565.10">
    <property type="entry name" value="Histidine kinase-like ATPase, C-terminal domain"/>
    <property type="match status" value="1"/>
</dbReference>
<dbReference type="EC" id="2.7.13.3" evidence="2"/>
<dbReference type="InterPro" id="IPR004358">
    <property type="entry name" value="Sig_transdc_His_kin-like_C"/>
</dbReference>
<dbReference type="PRINTS" id="PR00344">
    <property type="entry name" value="BCTRLSENSOR"/>
</dbReference>
<dbReference type="FunFam" id="3.30.565.10:FF:000016">
    <property type="entry name" value="Chemotaxis protein CheA, putative"/>
    <property type="match status" value="1"/>
</dbReference>
<dbReference type="SUPFAM" id="SSF47384">
    <property type="entry name" value="Homodimeric domain of signal transducing histidine kinase"/>
    <property type="match status" value="1"/>
</dbReference>
<dbReference type="SUPFAM" id="SSF50341">
    <property type="entry name" value="CheW-like"/>
    <property type="match status" value="1"/>
</dbReference>
<dbReference type="SMART" id="SM00387">
    <property type="entry name" value="HATPase_c"/>
    <property type="match status" value="1"/>
</dbReference>
<evidence type="ECO:0000256" key="5">
    <source>
        <dbReference type="ARBA" id="ARBA00022777"/>
    </source>
</evidence>
<dbReference type="AlphaFoldDB" id="A0A1F5VDK8"/>
<dbReference type="InterPro" id="IPR051315">
    <property type="entry name" value="Bact_Chemotaxis_CheA"/>
</dbReference>
<dbReference type="Gene3D" id="1.20.120.160">
    <property type="entry name" value="HPT domain"/>
    <property type="match status" value="1"/>
</dbReference>
<dbReference type="CDD" id="cd00088">
    <property type="entry name" value="HPT"/>
    <property type="match status" value="1"/>
</dbReference>
<dbReference type="InterPro" id="IPR036061">
    <property type="entry name" value="CheW-like_dom_sf"/>
</dbReference>
<dbReference type="InterPro" id="IPR003594">
    <property type="entry name" value="HATPase_dom"/>
</dbReference>
<evidence type="ECO:0000256" key="6">
    <source>
        <dbReference type="PROSITE-ProRule" id="PRU00110"/>
    </source>
</evidence>